<proteinExistence type="inferred from homology"/>
<evidence type="ECO:0000256" key="11">
    <source>
        <dbReference type="SAM" id="Phobius"/>
    </source>
</evidence>
<keyword evidence="7" id="KW-0496">Mitochondrion</keyword>
<dbReference type="Proteomes" id="UP001497600">
    <property type="component" value="Chromosome D"/>
</dbReference>
<evidence type="ECO:0000256" key="6">
    <source>
        <dbReference type="ARBA" id="ARBA00022989"/>
    </source>
</evidence>
<evidence type="ECO:0000256" key="3">
    <source>
        <dbReference type="ARBA" id="ARBA00022692"/>
    </source>
</evidence>
<keyword evidence="5" id="KW-0809">Transit peptide</keyword>
<sequence length="681" mass="77147">MFRIAFGLPSVRTGFITRGVRPGIIHSSPQNIYQYSKITSGIILNRRLFHVSQPQHNIPPSSNEFKNLSNKSSTNTIKQPSTPDSIKKPEITKSLLLAQTSNGLSRLLIHIKWPLTRNNRPFSADDFSAFASWVVMGNLLWIILGTTTFVLFGMYLVDMVKNVWELFQKDNQNSETKTENIDDSFLGRITGSILSNGLGLKVEFQNGSVLPELHDGMLRFRNINVSTIETSNDGEEEDETSRVLSMKANIDQMDVSLSFGKWYEGKGLIEDLELYGMNCKVYKQSSKVDGEEVPMTNNLVSSSSVWNFGRYNESANFHISDDLDQETQLLKDETKPPVHRKFHIDPDYTLNHFKIHDSFIEIFDTEPKKSPLRVTIFNCDLPGLRGNRLLIDFFNANNVTGAINDSMFTIHKHQKLYNNSPEEEDTSDKMVRFKLDGIDLGSISRTNPSSKFNWIVNGRAQIIADIVLPQDKMEPNFNFGNEYKKFTNMFSEAINELTTITTSHSDNTDHGIGSEPSHIDENIVDKKLLKSALAALYDTFQPEREEGVDSISEYVVVNFKIKLYDLKASLPQQLPCASTTSSPFISLHNLRTLIAFVNHYFDSENKPPITIKTTVIEKLSELSHASNLSETKILDLIFSDIYEDLNKMVQMEEKRIINERSSMWSHSLASQLLLLGLGVIA</sequence>
<keyword evidence="13" id="KW-1185">Reference proteome</keyword>
<dbReference type="EMBL" id="OZ004256">
    <property type="protein sequence ID" value="CAK7904715.1"/>
    <property type="molecule type" value="Genomic_DNA"/>
</dbReference>
<gene>
    <name evidence="12" type="primary">MDM31</name>
    <name evidence="12" type="ORF">CAAN4_D10704</name>
</gene>
<comment type="subcellular location">
    <subcellularLocation>
        <location evidence="1">Mitochondrion inner membrane</location>
    </subcellularLocation>
</comment>
<evidence type="ECO:0000256" key="5">
    <source>
        <dbReference type="ARBA" id="ARBA00022946"/>
    </source>
</evidence>
<dbReference type="Pfam" id="PF08118">
    <property type="entry name" value="MDM31_MDM32"/>
    <property type="match status" value="2"/>
</dbReference>
<keyword evidence="4" id="KW-0999">Mitochondrion inner membrane</keyword>
<evidence type="ECO:0000256" key="1">
    <source>
        <dbReference type="ARBA" id="ARBA00004273"/>
    </source>
</evidence>
<keyword evidence="3 11" id="KW-0812">Transmembrane</keyword>
<comment type="function">
    <text evidence="9">Involved in the organization of the mitochondrial membranes and the global structure of the mitochondria. Also required for mitochondrial distribution and mobility as well as for the maintenance of mitochondrial DNA nucleoids structures.</text>
</comment>
<organism evidence="12 13">
    <name type="scientific">[Candida] anglica</name>
    <dbReference type="NCBI Taxonomy" id="148631"/>
    <lineage>
        <taxon>Eukaryota</taxon>
        <taxon>Fungi</taxon>
        <taxon>Dikarya</taxon>
        <taxon>Ascomycota</taxon>
        <taxon>Saccharomycotina</taxon>
        <taxon>Pichiomycetes</taxon>
        <taxon>Debaryomycetaceae</taxon>
        <taxon>Kurtzmaniella</taxon>
    </lineage>
</organism>
<evidence type="ECO:0000256" key="4">
    <source>
        <dbReference type="ARBA" id="ARBA00022792"/>
    </source>
</evidence>
<accession>A0ABP0EER5</accession>
<feature type="transmembrane region" description="Helical" evidence="11">
    <location>
        <begin position="130"/>
        <end position="157"/>
    </location>
</feature>
<feature type="region of interest" description="Disordered" evidence="10">
    <location>
        <begin position="57"/>
        <end position="84"/>
    </location>
</feature>
<evidence type="ECO:0000313" key="12">
    <source>
        <dbReference type="EMBL" id="CAK7904715.1"/>
    </source>
</evidence>
<evidence type="ECO:0000256" key="9">
    <source>
        <dbReference type="ARBA" id="ARBA00025191"/>
    </source>
</evidence>
<dbReference type="PANTHER" id="PTHR31068:SF0">
    <property type="entry name" value="MITOCHONDRIAL DISTRIBUTION AND MORPHOLOGY PROTEIN 31"/>
    <property type="match status" value="1"/>
</dbReference>
<evidence type="ECO:0000256" key="10">
    <source>
        <dbReference type="SAM" id="MobiDB-lite"/>
    </source>
</evidence>
<dbReference type="InterPro" id="IPR012571">
    <property type="entry name" value="Mdm31/Mdm32"/>
</dbReference>
<evidence type="ECO:0000256" key="2">
    <source>
        <dbReference type="ARBA" id="ARBA00005687"/>
    </source>
</evidence>
<comment type="similarity">
    <text evidence="2">Belongs to the MDM31/MDM32 family.</text>
</comment>
<protein>
    <submittedName>
        <fullName evidence="12">Mitochondrial distribution and morphology protein 31</fullName>
    </submittedName>
</protein>
<name>A0ABP0EER5_9ASCO</name>
<evidence type="ECO:0000313" key="13">
    <source>
        <dbReference type="Proteomes" id="UP001497600"/>
    </source>
</evidence>
<dbReference type="PANTHER" id="PTHR31068">
    <property type="entry name" value="MITOCHONDRIAL DISTRIBUTION AND MORPHOLOGY PROTEIN 31"/>
    <property type="match status" value="1"/>
</dbReference>
<evidence type="ECO:0000256" key="7">
    <source>
        <dbReference type="ARBA" id="ARBA00023128"/>
    </source>
</evidence>
<reference evidence="12 13" key="1">
    <citation type="submission" date="2024-01" db="EMBL/GenBank/DDBJ databases">
        <authorList>
            <consortium name="Genoscope - CEA"/>
            <person name="William W."/>
        </authorList>
    </citation>
    <scope>NUCLEOTIDE SEQUENCE [LARGE SCALE GENOMIC DNA]</scope>
    <source>
        <strain evidence="12 13">29B2s-10</strain>
    </source>
</reference>
<keyword evidence="6 11" id="KW-1133">Transmembrane helix</keyword>
<evidence type="ECO:0000256" key="8">
    <source>
        <dbReference type="ARBA" id="ARBA00023136"/>
    </source>
</evidence>
<keyword evidence="8 11" id="KW-0472">Membrane</keyword>